<sequence length="151" mass="16580">MVTLYDAPADELIEELSAILAERLEEPEWASYTKTGTDRELPPEQEDFWFRRAASVLRKVAMDGPVGVESLSSAYGDTKRGSNRYQVAPAHKTDASKKIIRTILQQLEEEGLVSQEGSAGRIATPEGRSLLDGTAGDVIEDLGDPALERYV</sequence>
<evidence type="ECO:0000256" key="2">
    <source>
        <dbReference type="ARBA" id="ARBA00022980"/>
    </source>
</evidence>
<dbReference type="EMBL" id="CP011564">
    <property type="protein sequence ID" value="ALG81107.1"/>
    <property type="molecule type" value="Genomic_DNA"/>
</dbReference>
<dbReference type="HOGENOM" id="CLU_108559_1_0_2"/>
<dbReference type="HAMAP" id="MF_01474">
    <property type="entry name" value="Ribosomal_eS19"/>
    <property type="match status" value="1"/>
</dbReference>
<evidence type="ECO:0000256" key="1">
    <source>
        <dbReference type="ARBA" id="ARBA00010014"/>
    </source>
</evidence>
<gene>
    <name evidence="4 5" type="primary">rps19e</name>
    <name evidence="6" type="ORF">HLASA_0194</name>
    <name evidence="5" type="ORF">HLASF_0194</name>
</gene>
<name>A0A0F7P936_9EURY</name>
<evidence type="ECO:0000313" key="5">
    <source>
        <dbReference type="EMBL" id="AKH96705.1"/>
    </source>
</evidence>
<reference evidence="5 8" key="1">
    <citation type="journal article" date="2015" name="ISME J.">
        <title>Elemental sulfur and acetate can support life of a novel strictly anaerobic haloarchaeon.</title>
        <authorList>
            <person name="Sorokin D.Y."/>
            <person name="Kublanov I.V."/>
            <person name="Gavrilov S.N."/>
            <person name="Rojo D."/>
            <person name="Roman P."/>
            <person name="Golyshin P.N."/>
            <person name="Slepak V.Z."/>
            <person name="Smedile F."/>
            <person name="Ferrer M."/>
            <person name="Messina E."/>
            <person name="La Cono V."/>
            <person name="Yakimov M.M."/>
        </authorList>
    </citation>
    <scope>NUCLEOTIDE SEQUENCE [LARGE SCALE GENOMIC DNA]</scope>
    <source>
        <strain evidence="5 8">HSR2</strain>
    </source>
</reference>
<comment type="similarity">
    <text evidence="1 4">Belongs to the eukaryotic ribosomal protein eS19 family.</text>
</comment>
<reference evidence="6 7" key="3">
    <citation type="journal article" date="2016" name="Stand. Genomic Sci.">
        <title>Complete genome sequence of 'Halanaeroarchaeum sulfurireducens' M27-SA2, a sulfur-reducing and acetate-oxidizing haloarchaeon from the deep-sea hypersaline anoxic lake Medee.</title>
        <authorList>
            <person name="Messina E."/>
            <person name="Sorokin D.Y."/>
            <person name="Kublanov I.V."/>
            <person name="Toshchakov S."/>
            <person name="Lopatina A."/>
            <person name="Arcadi E."/>
            <person name="Smedile F."/>
            <person name="La Spada G."/>
            <person name="La Cono V."/>
            <person name="Yakimov M.M."/>
        </authorList>
    </citation>
    <scope>NUCLEOTIDE SEQUENCE [LARGE SCALE GENOMIC DNA]</scope>
    <source>
        <strain evidence="6 7">M27-SA2</strain>
    </source>
</reference>
<dbReference type="Proteomes" id="UP000069906">
    <property type="component" value="Chromosome"/>
</dbReference>
<dbReference type="GO" id="GO:0000028">
    <property type="term" value="P:ribosomal small subunit assembly"/>
    <property type="evidence" value="ECO:0007669"/>
    <property type="project" value="TreeGrafter"/>
</dbReference>
<dbReference type="GO" id="GO:0006412">
    <property type="term" value="P:translation"/>
    <property type="evidence" value="ECO:0007669"/>
    <property type="project" value="UniProtKB-UniRule"/>
</dbReference>
<dbReference type="Pfam" id="PF01090">
    <property type="entry name" value="Ribosomal_S19e"/>
    <property type="match status" value="1"/>
</dbReference>
<dbReference type="InterPro" id="IPR027548">
    <property type="entry name" value="Ribosomal_eS19_archaeal"/>
</dbReference>
<dbReference type="Gene3D" id="1.10.10.10">
    <property type="entry name" value="Winged helix-like DNA-binding domain superfamily/Winged helix DNA-binding domain"/>
    <property type="match status" value="1"/>
</dbReference>
<dbReference type="GO" id="GO:0003735">
    <property type="term" value="F:structural constituent of ribosome"/>
    <property type="evidence" value="ECO:0007669"/>
    <property type="project" value="InterPro"/>
</dbReference>
<keyword evidence="3 4" id="KW-0687">Ribonucleoprotein</keyword>
<dbReference type="SUPFAM" id="SSF46785">
    <property type="entry name" value="Winged helix' DNA-binding domain"/>
    <property type="match status" value="1"/>
</dbReference>
<dbReference type="InterPro" id="IPR001266">
    <property type="entry name" value="Ribosomal_eS19"/>
</dbReference>
<dbReference type="InterPro" id="IPR036388">
    <property type="entry name" value="WH-like_DNA-bd_sf"/>
</dbReference>
<dbReference type="OrthoDB" id="371836at2157"/>
<evidence type="ECO:0000313" key="8">
    <source>
        <dbReference type="Proteomes" id="UP000069906"/>
    </source>
</evidence>
<dbReference type="NCBIfam" id="NF006811">
    <property type="entry name" value="PRK09333.1"/>
    <property type="match status" value="1"/>
</dbReference>
<evidence type="ECO:0000256" key="3">
    <source>
        <dbReference type="ARBA" id="ARBA00023274"/>
    </source>
</evidence>
<proteinExistence type="inferred from homology"/>
<keyword evidence="2 4" id="KW-0689">Ribosomal protein</keyword>
<dbReference type="EMBL" id="CP008874">
    <property type="protein sequence ID" value="AKH96705.1"/>
    <property type="molecule type" value="Genomic_DNA"/>
</dbReference>
<dbReference type="Proteomes" id="UP000060390">
    <property type="component" value="Chromosome"/>
</dbReference>
<dbReference type="AlphaFoldDB" id="A0A0F7P936"/>
<dbReference type="GO" id="GO:0022627">
    <property type="term" value="C:cytosolic small ribosomal subunit"/>
    <property type="evidence" value="ECO:0007669"/>
    <property type="project" value="TreeGrafter"/>
</dbReference>
<accession>A0A0F7P936</accession>
<dbReference type="KEGG" id="hsu:HLASF_0194"/>
<dbReference type="RefSeq" id="WP_050047550.1">
    <property type="nucleotide sequence ID" value="NZ_CP008874.1"/>
</dbReference>
<dbReference type="STRING" id="1604004.HLASA_0194"/>
<dbReference type="GeneID" id="26009568"/>
<dbReference type="PANTHER" id="PTHR11710:SF0">
    <property type="entry name" value="40S RIBOSOMAL PROTEIN S19"/>
    <property type="match status" value="1"/>
</dbReference>
<evidence type="ECO:0000313" key="7">
    <source>
        <dbReference type="Proteomes" id="UP000060390"/>
    </source>
</evidence>
<dbReference type="PROSITE" id="PS00628">
    <property type="entry name" value="RIBOSOMAL_S19E"/>
    <property type="match status" value="1"/>
</dbReference>
<evidence type="ECO:0000313" key="6">
    <source>
        <dbReference type="EMBL" id="ALG81107.1"/>
    </source>
</evidence>
<keyword evidence="8" id="KW-1185">Reference proteome</keyword>
<protein>
    <recommendedName>
        <fullName evidence="4">Small ribosomal subunit protein eS19</fullName>
    </recommendedName>
</protein>
<dbReference type="GO" id="GO:0003723">
    <property type="term" value="F:RNA binding"/>
    <property type="evidence" value="ECO:0007669"/>
    <property type="project" value="TreeGrafter"/>
</dbReference>
<organism evidence="5 8">
    <name type="scientific">Halanaeroarchaeum sulfurireducens</name>
    <dbReference type="NCBI Taxonomy" id="1604004"/>
    <lineage>
        <taxon>Archaea</taxon>
        <taxon>Methanobacteriati</taxon>
        <taxon>Methanobacteriota</taxon>
        <taxon>Stenosarchaea group</taxon>
        <taxon>Halobacteria</taxon>
        <taxon>Halobacteriales</taxon>
        <taxon>Halobacteriaceae</taxon>
        <taxon>Halanaeroarchaeum</taxon>
    </lineage>
</organism>
<evidence type="ECO:0000256" key="4">
    <source>
        <dbReference type="HAMAP-Rule" id="MF_01474"/>
    </source>
</evidence>
<dbReference type="KEGG" id="hsf:HLASA_0194"/>
<dbReference type="PANTHER" id="PTHR11710">
    <property type="entry name" value="40S RIBOSOMAL PROTEIN S19"/>
    <property type="match status" value="1"/>
</dbReference>
<dbReference type="SMART" id="SM01413">
    <property type="entry name" value="Ribosomal_S19e"/>
    <property type="match status" value="1"/>
</dbReference>
<dbReference type="InterPro" id="IPR018277">
    <property type="entry name" value="Ribosomal_eS19_CS"/>
</dbReference>
<dbReference type="InterPro" id="IPR036390">
    <property type="entry name" value="WH_DNA-bd_sf"/>
</dbReference>
<comment type="subunit">
    <text evidence="4">Part of the 30S ribosomal subunit.</text>
</comment>
<reference evidence="7" key="2">
    <citation type="submission" date="2015-05" db="EMBL/GenBank/DDBJ databases">
        <title>Complete genome sequence of Halanaeroarchaeum sulfurireducens type strain M27-SA2, a sulfate-reducer haloarchaeon from marine anoxic lake Medee.</title>
        <authorList>
            <person name="Messina E."/>
            <person name="Kublanov I.V."/>
            <person name="Toshchakov S."/>
            <person name="Arcadi E."/>
            <person name="La Spada G."/>
            <person name="La Cono V."/>
            <person name="Yakimov M.M."/>
        </authorList>
    </citation>
    <scope>NUCLEOTIDE SEQUENCE [LARGE SCALE GENOMIC DNA]</scope>
    <source>
        <strain evidence="7">M27-SA2</strain>
    </source>
</reference>
<comment type="function">
    <text evidence="4">May be involved in maturation of the 30S ribosomal subunit.</text>
</comment>